<dbReference type="RefSeq" id="WP_068926607.1">
    <property type="nucleotide sequence ID" value="NZ_BMQP01000006.1"/>
</dbReference>
<comment type="caution">
    <text evidence="2">The sequence shown here is derived from an EMBL/GenBank/DDBJ whole genome shotgun (WGS) entry which is preliminary data.</text>
</comment>
<keyword evidence="3" id="KW-1185">Reference proteome</keyword>
<name>A0A8J3S0U8_PLARO</name>
<keyword evidence="1" id="KW-0732">Signal</keyword>
<evidence type="ECO:0000256" key="1">
    <source>
        <dbReference type="SAM" id="SignalP"/>
    </source>
</evidence>
<accession>A0A8J3S0U8</accession>
<sequence>MRTGFRVLLGLTAAAALTLAGSTAASAETAATAATASASSWKWGPIHSTDGHATAKGKVVVTQHSLQVRGSLSDTRGKGCSWVVLRWQSSGNGKWSSAGYWNCTPGTGTFRKNVGAPLQIKAKVCRGNSSRPTGWCTSWKTIYTQGG</sequence>
<gene>
    <name evidence="2" type="ORF">Pro02_31720</name>
</gene>
<dbReference type="AlphaFoldDB" id="A0A8J3S0U8"/>
<dbReference type="Proteomes" id="UP000655044">
    <property type="component" value="Unassembled WGS sequence"/>
</dbReference>
<evidence type="ECO:0000313" key="2">
    <source>
        <dbReference type="EMBL" id="GIH84764.1"/>
    </source>
</evidence>
<evidence type="ECO:0008006" key="4">
    <source>
        <dbReference type="Google" id="ProtNLM"/>
    </source>
</evidence>
<feature type="chain" id="PRO_5038569303" description="Secreted protein" evidence="1">
    <location>
        <begin position="28"/>
        <end position="147"/>
    </location>
</feature>
<protein>
    <recommendedName>
        <fullName evidence="4">Secreted protein</fullName>
    </recommendedName>
</protein>
<reference evidence="2" key="1">
    <citation type="submission" date="2021-01" db="EMBL/GenBank/DDBJ databases">
        <title>Whole genome shotgun sequence of Planobispora rosea NBRC 15558.</title>
        <authorList>
            <person name="Komaki H."/>
            <person name="Tamura T."/>
        </authorList>
    </citation>
    <scope>NUCLEOTIDE SEQUENCE</scope>
    <source>
        <strain evidence="2">NBRC 15558</strain>
    </source>
</reference>
<organism evidence="2 3">
    <name type="scientific">Planobispora rosea</name>
    <dbReference type="NCBI Taxonomy" id="35762"/>
    <lineage>
        <taxon>Bacteria</taxon>
        <taxon>Bacillati</taxon>
        <taxon>Actinomycetota</taxon>
        <taxon>Actinomycetes</taxon>
        <taxon>Streptosporangiales</taxon>
        <taxon>Streptosporangiaceae</taxon>
        <taxon>Planobispora</taxon>
    </lineage>
</organism>
<dbReference type="EMBL" id="BOOI01000026">
    <property type="protein sequence ID" value="GIH84764.1"/>
    <property type="molecule type" value="Genomic_DNA"/>
</dbReference>
<proteinExistence type="predicted"/>
<feature type="signal peptide" evidence="1">
    <location>
        <begin position="1"/>
        <end position="27"/>
    </location>
</feature>
<dbReference type="OrthoDB" id="3537788at2"/>
<evidence type="ECO:0000313" key="3">
    <source>
        <dbReference type="Proteomes" id="UP000655044"/>
    </source>
</evidence>